<keyword evidence="5" id="KW-0472">Membrane</keyword>
<dbReference type="Pfam" id="PF00015">
    <property type="entry name" value="MCPsignal"/>
    <property type="match status" value="1"/>
</dbReference>
<organism evidence="7 8">
    <name type="scientific">Fodinibius halophilus</name>
    <dbReference type="NCBI Taxonomy" id="1736908"/>
    <lineage>
        <taxon>Bacteria</taxon>
        <taxon>Pseudomonadati</taxon>
        <taxon>Balneolota</taxon>
        <taxon>Balneolia</taxon>
        <taxon>Balneolales</taxon>
        <taxon>Balneolaceae</taxon>
        <taxon>Fodinibius</taxon>
    </lineage>
</organism>
<evidence type="ECO:0000256" key="1">
    <source>
        <dbReference type="ARBA" id="ARBA00022500"/>
    </source>
</evidence>
<dbReference type="Gene3D" id="1.10.287.950">
    <property type="entry name" value="Methyl-accepting chemotaxis protein"/>
    <property type="match status" value="1"/>
</dbReference>
<keyword evidence="1" id="KW-0145">Chemotaxis</keyword>
<feature type="compositionally biased region" description="Low complexity" evidence="4">
    <location>
        <begin position="660"/>
        <end position="669"/>
    </location>
</feature>
<dbReference type="EMBL" id="JAALLS010000003">
    <property type="protein sequence ID" value="NGP87412.1"/>
    <property type="molecule type" value="Genomic_DNA"/>
</dbReference>
<dbReference type="GO" id="GO:0016020">
    <property type="term" value="C:membrane"/>
    <property type="evidence" value="ECO:0007669"/>
    <property type="project" value="InterPro"/>
</dbReference>
<keyword evidence="3" id="KW-0807">Transducer</keyword>
<evidence type="ECO:0000256" key="4">
    <source>
        <dbReference type="SAM" id="MobiDB-lite"/>
    </source>
</evidence>
<feature type="domain" description="Methyl-accepting transducer" evidence="6">
    <location>
        <begin position="363"/>
        <end position="592"/>
    </location>
</feature>
<protein>
    <recommendedName>
        <fullName evidence="6">Methyl-accepting transducer domain-containing protein</fullName>
    </recommendedName>
</protein>
<dbReference type="RefSeq" id="WP_165266145.1">
    <property type="nucleotide sequence ID" value="NZ_JAALLS010000003.1"/>
</dbReference>
<keyword evidence="5" id="KW-1133">Transmembrane helix</keyword>
<dbReference type="InterPro" id="IPR004089">
    <property type="entry name" value="MCPsignal_dom"/>
</dbReference>
<dbReference type="InterPro" id="IPR051310">
    <property type="entry name" value="MCP_chemotaxis"/>
</dbReference>
<dbReference type="AlphaFoldDB" id="A0A6M1TAP1"/>
<feature type="transmembrane region" description="Helical" evidence="5">
    <location>
        <begin position="324"/>
        <end position="344"/>
    </location>
</feature>
<evidence type="ECO:0000256" key="2">
    <source>
        <dbReference type="ARBA" id="ARBA00029447"/>
    </source>
</evidence>
<accession>A0A6M1TAP1</accession>
<feature type="region of interest" description="Disordered" evidence="4">
    <location>
        <begin position="619"/>
        <end position="681"/>
    </location>
</feature>
<evidence type="ECO:0000313" key="8">
    <source>
        <dbReference type="Proteomes" id="UP000479132"/>
    </source>
</evidence>
<gene>
    <name evidence="7" type="ORF">G3569_03515</name>
</gene>
<proteinExistence type="inferred from homology"/>
<feature type="region of interest" description="Disordered" evidence="4">
    <location>
        <begin position="507"/>
        <end position="528"/>
    </location>
</feature>
<dbReference type="GO" id="GO:0007165">
    <property type="term" value="P:signal transduction"/>
    <property type="evidence" value="ECO:0007669"/>
    <property type="project" value="UniProtKB-KW"/>
</dbReference>
<dbReference type="GO" id="GO:0006935">
    <property type="term" value="P:chemotaxis"/>
    <property type="evidence" value="ECO:0007669"/>
    <property type="project" value="UniProtKB-KW"/>
</dbReference>
<name>A0A6M1TAP1_9BACT</name>
<feature type="region of interest" description="Disordered" evidence="4">
    <location>
        <begin position="574"/>
        <end position="595"/>
    </location>
</feature>
<evidence type="ECO:0000256" key="5">
    <source>
        <dbReference type="SAM" id="Phobius"/>
    </source>
</evidence>
<feature type="transmembrane region" description="Helical" evidence="5">
    <location>
        <begin position="26"/>
        <end position="48"/>
    </location>
</feature>
<comment type="similarity">
    <text evidence="2">Belongs to the methyl-accepting chemotaxis (MCP) protein family.</text>
</comment>
<dbReference type="PANTHER" id="PTHR43531:SF11">
    <property type="entry name" value="METHYL-ACCEPTING CHEMOTAXIS PROTEIN 3"/>
    <property type="match status" value="1"/>
</dbReference>
<dbReference type="GO" id="GO:0004888">
    <property type="term" value="F:transmembrane signaling receptor activity"/>
    <property type="evidence" value="ECO:0007669"/>
    <property type="project" value="InterPro"/>
</dbReference>
<comment type="caution">
    <text evidence="7">The sequence shown here is derived from an EMBL/GenBank/DDBJ whole genome shotgun (WGS) entry which is preliminary data.</text>
</comment>
<dbReference type="PRINTS" id="PR00260">
    <property type="entry name" value="CHEMTRNSDUCR"/>
</dbReference>
<dbReference type="CDD" id="cd11386">
    <property type="entry name" value="MCP_signal"/>
    <property type="match status" value="1"/>
</dbReference>
<dbReference type="PANTHER" id="PTHR43531">
    <property type="entry name" value="PROTEIN ICFG"/>
    <property type="match status" value="1"/>
</dbReference>
<feature type="compositionally biased region" description="Low complexity" evidence="4">
    <location>
        <begin position="628"/>
        <end position="644"/>
    </location>
</feature>
<dbReference type="InterPro" id="IPR004090">
    <property type="entry name" value="Chemotax_Me-accpt_rcpt"/>
</dbReference>
<feature type="region of interest" description="Disordered" evidence="4">
    <location>
        <begin position="408"/>
        <end position="427"/>
    </location>
</feature>
<keyword evidence="8" id="KW-1185">Reference proteome</keyword>
<reference evidence="7 8" key="1">
    <citation type="submission" date="2020-02" db="EMBL/GenBank/DDBJ databases">
        <title>Aliifodinibius halophilus 2W32, complete genome.</title>
        <authorList>
            <person name="Li Y."/>
            <person name="Wu S."/>
        </authorList>
    </citation>
    <scope>NUCLEOTIDE SEQUENCE [LARGE SCALE GENOMIC DNA]</scope>
    <source>
        <strain evidence="7 8">2W32</strain>
    </source>
</reference>
<dbReference type="Proteomes" id="UP000479132">
    <property type="component" value="Unassembled WGS sequence"/>
</dbReference>
<dbReference type="SUPFAM" id="SSF58104">
    <property type="entry name" value="Methyl-accepting chemotaxis protein (MCP) signaling domain"/>
    <property type="match status" value="1"/>
</dbReference>
<dbReference type="SMART" id="SM00283">
    <property type="entry name" value="MA"/>
    <property type="match status" value="1"/>
</dbReference>
<sequence length="681" mass="73600">MNYIKSLVRDLVARYGNESRTIGKRILIIVAGGSLMTFLVGLAAVISLNTINNYTDQLTKVNLAEWDISNSIETDMRKVGNNLSRYSATYDDTLYKTAVSQLDGVSSEINRGKKLAKEYEIKEFKKGISSIETAYASYRESVTLFNSAIKELSGYRKNTASGSQEFVTNMDEYASITSSNIKSLNDAQAIQQAQEKLAKADDITKRFLNNMNKLWQSEALNNSDQLSNLASNFDKLRTDLGELYEGVTDPQGDMLLSIALAVLNDNVGTVKAMISARQTVDQQEKVQLTAYDEIINNSRTLSDKAKKWAEEQGTLTKATVSGSIWFLSIGVVVAVIGAILFGFFMSESVSHALCAIIERLSSGATQVNDSAVQMSEASQTLAESSNQQAAGLQETTASLEEMSAQSKQTAQNAQQAEVAMKEAKPRVQSGVEAMERMDEAMEEIKESSLETSKIIKTIDDIAFQTNLLALNAAVEAARAGEAGKGFAVVAEEVRNLAQRSAEAAKNTSELIESSQESSERGAQVANEVSENLEKIQESVDNVNTFVTEISAASTEQQKGIEEMNSVMNELDQNVQSNASSSEESASSAEQLSSQANELTSIVDSLIELAGVEEETAASMDHNDGMSDNGFSDAAGSNNGNGSLNDDFDAGYDEPQKQHTNGANGANGNGDYSDFDTNFNGF</sequence>
<dbReference type="PROSITE" id="PS50111">
    <property type="entry name" value="CHEMOTAXIS_TRANSDUC_2"/>
    <property type="match status" value="1"/>
</dbReference>
<evidence type="ECO:0000256" key="3">
    <source>
        <dbReference type="PROSITE-ProRule" id="PRU00284"/>
    </source>
</evidence>
<evidence type="ECO:0000313" key="7">
    <source>
        <dbReference type="EMBL" id="NGP87412.1"/>
    </source>
</evidence>
<keyword evidence="5" id="KW-0812">Transmembrane</keyword>
<evidence type="ECO:0000259" key="6">
    <source>
        <dbReference type="PROSITE" id="PS50111"/>
    </source>
</evidence>